<reference evidence="2" key="1">
    <citation type="journal article" date="2020" name="Fungal Divers.">
        <title>Resolving the Mortierellaceae phylogeny through synthesis of multi-gene phylogenetics and phylogenomics.</title>
        <authorList>
            <person name="Vandepol N."/>
            <person name="Liber J."/>
            <person name="Desiro A."/>
            <person name="Na H."/>
            <person name="Kennedy M."/>
            <person name="Barry K."/>
            <person name="Grigoriev I.V."/>
            <person name="Miller A.N."/>
            <person name="O'Donnell K."/>
            <person name="Stajich J.E."/>
            <person name="Bonito G."/>
        </authorList>
    </citation>
    <scope>NUCLEOTIDE SEQUENCE</scope>
    <source>
        <strain evidence="2">KOD1015</strain>
    </source>
</reference>
<feature type="compositionally biased region" description="Polar residues" evidence="1">
    <location>
        <begin position="1"/>
        <end position="12"/>
    </location>
</feature>
<comment type="caution">
    <text evidence="2">The sequence shown here is derived from an EMBL/GenBank/DDBJ whole genome shotgun (WGS) entry which is preliminary data.</text>
</comment>
<sequence length="146" mass="15554">MSSTAAVPTKTYSLDSHSDSESHFDSVMGSHPNSHAESESESDLHPDPERSSPFPRPSVPRTDPATVSAHAAPTELLGPKGENMSMDIDMETSNRNHSGDQDHAQGLSTLANVARLMSRRDVRAAAAIEKSSPIQDDLTTASESEG</sequence>
<protein>
    <submittedName>
        <fullName evidence="2">Uncharacterized protein</fullName>
    </submittedName>
</protein>
<dbReference type="AlphaFoldDB" id="A0A9P6FJC4"/>
<name>A0A9P6FJC4_9FUNG</name>
<proteinExistence type="predicted"/>
<dbReference type="EMBL" id="JAABOA010005957">
    <property type="protein sequence ID" value="KAF9571814.1"/>
    <property type="molecule type" value="Genomic_DNA"/>
</dbReference>
<accession>A0A9P6FJC4</accession>
<evidence type="ECO:0000313" key="2">
    <source>
        <dbReference type="EMBL" id="KAF9571814.1"/>
    </source>
</evidence>
<organism evidence="2 3">
    <name type="scientific">Lunasporangiospora selenospora</name>
    <dbReference type="NCBI Taxonomy" id="979761"/>
    <lineage>
        <taxon>Eukaryota</taxon>
        <taxon>Fungi</taxon>
        <taxon>Fungi incertae sedis</taxon>
        <taxon>Mucoromycota</taxon>
        <taxon>Mortierellomycotina</taxon>
        <taxon>Mortierellomycetes</taxon>
        <taxon>Mortierellales</taxon>
        <taxon>Mortierellaceae</taxon>
        <taxon>Lunasporangiospora</taxon>
    </lineage>
</organism>
<keyword evidence="3" id="KW-1185">Reference proteome</keyword>
<feature type="compositionally biased region" description="Basic and acidic residues" evidence="1">
    <location>
        <begin position="34"/>
        <end position="50"/>
    </location>
</feature>
<feature type="region of interest" description="Disordered" evidence="1">
    <location>
        <begin position="1"/>
        <end position="103"/>
    </location>
</feature>
<dbReference type="Proteomes" id="UP000780801">
    <property type="component" value="Unassembled WGS sequence"/>
</dbReference>
<feature type="compositionally biased region" description="Basic and acidic residues" evidence="1">
    <location>
        <begin position="92"/>
        <end position="103"/>
    </location>
</feature>
<evidence type="ECO:0000256" key="1">
    <source>
        <dbReference type="SAM" id="MobiDB-lite"/>
    </source>
</evidence>
<feature type="non-terminal residue" evidence="2">
    <location>
        <position position="146"/>
    </location>
</feature>
<gene>
    <name evidence="2" type="ORF">BGW38_008581</name>
</gene>
<feature type="region of interest" description="Disordered" evidence="1">
    <location>
        <begin position="127"/>
        <end position="146"/>
    </location>
</feature>
<evidence type="ECO:0000313" key="3">
    <source>
        <dbReference type="Proteomes" id="UP000780801"/>
    </source>
</evidence>
<feature type="compositionally biased region" description="Polar residues" evidence="1">
    <location>
        <begin position="132"/>
        <end position="146"/>
    </location>
</feature>